<dbReference type="InParanoid" id="A0A067PIN5"/>
<name>A0A067PIN5_9AGAM</name>
<reference evidence="3" key="1">
    <citation type="journal article" date="2014" name="Proc. Natl. Acad. Sci. U.S.A.">
        <title>Extensive sampling of basidiomycete genomes demonstrates inadequacy of the white-rot/brown-rot paradigm for wood decay fungi.</title>
        <authorList>
            <person name="Riley R."/>
            <person name="Salamov A.A."/>
            <person name="Brown D.W."/>
            <person name="Nagy L.G."/>
            <person name="Floudas D."/>
            <person name="Held B.W."/>
            <person name="Levasseur A."/>
            <person name="Lombard V."/>
            <person name="Morin E."/>
            <person name="Otillar R."/>
            <person name="Lindquist E.A."/>
            <person name="Sun H."/>
            <person name="LaButti K.M."/>
            <person name="Schmutz J."/>
            <person name="Jabbour D."/>
            <person name="Luo H."/>
            <person name="Baker S.E."/>
            <person name="Pisabarro A.G."/>
            <person name="Walton J.D."/>
            <person name="Blanchette R.A."/>
            <person name="Henrissat B."/>
            <person name="Martin F."/>
            <person name="Cullen D."/>
            <person name="Hibbett D.S."/>
            <person name="Grigoriev I.V."/>
        </authorList>
    </citation>
    <scope>NUCLEOTIDE SEQUENCE [LARGE SCALE GENOMIC DNA]</scope>
    <source>
        <strain evidence="3">MUCL 33604</strain>
    </source>
</reference>
<dbReference type="Proteomes" id="UP000027265">
    <property type="component" value="Unassembled WGS sequence"/>
</dbReference>
<dbReference type="EMBL" id="KL197762">
    <property type="protein sequence ID" value="KDQ50326.1"/>
    <property type="molecule type" value="Genomic_DNA"/>
</dbReference>
<keyword evidence="3" id="KW-1185">Reference proteome</keyword>
<sequence length="1125" mass="127239">MSLTQNSAHLAVHYINAQLGALYDNSVECVKHTGPGLKPLERVRYDFALAEFAVGAKQRSNVQHVEDTMFHAVFGKPRLEFVCNHEAVLHLKIKEGHLNLDHSKASSTSFLPTRDRNIPLHDLEVVFRMEFTVTGLRSMHSDIGNGAHVIQMLVLKLDTAEFASKVTLKEGGRESLIAYMKKYLDYLHHAGHHVLFSLPDFDDNRLDILIDYSLMPRHLHNIDLNISEVCGVSVERINEHLSGRWLEAYLEAEALTRGEGHASRDAICLSEYRSTWTALGDHAEIQFHIKFGAPRVDAICKREVVLYFKIDELLVYDGHDFEAKPKHTYKDWEIAVVVDLILENSACGNVKTVKLDMTTIRICEDLCTFTGFDVSLKWAAALKSTVIEFIQYYYSSILEAAKCHIVYHFDLRWTVEHDHHFAHHHSSDESESESDHAVEHHPDRKPKPWEVVIKKTDTCGFDFVQVISLEAIIEQFRIMCETSTKHVHEHTRCMSKWSHEREFEATFGPLTFRLLSSGKVIVWVHLQEGSFLPLSCADKSKRHKLSNWRLAFEVDLKMYDHHEVAKKSTSWLSRFVDSMIWKEHGHGHHETRLIRHLCLDFTKAEFIYKLSSFDGLCLGNREALDLVQSTAHYLSKHYFPTLILHGHHILCSIPIWKEGSKPPSTGLTSVNFHVYSKHTYHRDNCRHASTVAETSIVIFGMTNFRHMPPTRMDYTTEWIVRLKRGFSHGTICLSKKIFLDERLLIALAKVNEATTIVPFFRGTEDEKFQYAKVFTGLEDGEWELGLTTWGERNTNRKKRECKWEAVKGNHHQYKWSHHNKWSYEHEGSCDDKNNGTYTIDCQTNNKLDLPTGFNHGTLDIWMSGETSVHLGFKGHHRKWSTHAVAQWKVNLCMSSTPSGMEVDIIGVTKPTFDTSQQIESAMDNLINFEHLHALLSVDLSVIAAEMKETFGGVWSHCFPSIGAFALANPVFNSKGDILFELKKYAEPSKIAPPKPKKATGVGKAPKIEVVTCALAPATTRPAVPNKKPSPMRHAQDAGHDLESTQEAHRDKSKGDGADSDNKSLKANGHSNGNGHGHGHSPGHPNGKLSPSPSAMLGSLLTPVSEVNSPLLTPAIGHRPDEVAVV</sequence>
<feature type="compositionally biased region" description="Basic and acidic residues" evidence="1">
    <location>
        <begin position="1033"/>
        <end position="1063"/>
    </location>
</feature>
<gene>
    <name evidence="2" type="ORF">JAAARDRAFT_74295</name>
</gene>
<dbReference type="STRING" id="933084.A0A067PIN5"/>
<dbReference type="AlphaFoldDB" id="A0A067PIN5"/>
<feature type="region of interest" description="Disordered" evidence="1">
    <location>
        <begin position="1019"/>
        <end position="1100"/>
    </location>
</feature>
<evidence type="ECO:0000313" key="3">
    <source>
        <dbReference type="Proteomes" id="UP000027265"/>
    </source>
</evidence>
<accession>A0A067PIN5</accession>
<protein>
    <submittedName>
        <fullName evidence="2">Uncharacterized protein</fullName>
    </submittedName>
</protein>
<organism evidence="2 3">
    <name type="scientific">Jaapia argillacea MUCL 33604</name>
    <dbReference type="NCBI Taxonomy" id="933084"/>
    <lineage>
        <taxon>Eukaryota</taxon>
        <taxon>Fungi</taxon>
        <taxon>Dikarya</taxon>
        <taxon>Basidiomycota</taxon>
        <taxon>Agaricomycotina</taxon>
        <taxon>Agaricomycetes</taxon>
        <taxon>Agaricomycetidae</taxon>
        <taxon>Jaapiales</taxon>
        <taxon>Jaapiaceae</taxon>
        <taxon>Jaapia</taxon>
    </lineage>
</organism>
<dbReference type="HOGENOM" id="CLU_005808_0_0_1"/>
<proteinExistence type="predicted"/>
<dbReference type="OrthoDB" id="5429442at2759"/>
<evidence type="ECO:0000313" key="2">
    <source>
        <dbReference type="EMBL" id="KDQ50326.1"/>
    </source>
</evidence>
<feature type="region of interest" description="Disordered" evidence="1">
    <location>
        <begin position="424"/>
        <end position="444"/>
    </location>
</feature>
<evidence type="ECO:0000256" key="1">
    <source>
        <dbReference type="SAM" id="MobiDB-lite"/>
    </source>
</evidence>